<dbReference type="PANTHER" id="PTHR34136:SF1">
    <property type="entry name" value="UDP-N-ACETYL-D-MANNOSAMINURONIC ACID TRANSFERASE"/>
    <property type="match status" value="1"/>
</dbReference>
<evidence type="ECO:0000256" key="3">
    <source>
        <dbReference type="SAM" id="MobiDB-lite"/>
    </source>
</evidence>
<protein>
    <recommendedName>
        <fullName evidence="6">Glycosyltransferase</fullName>
    </recommendedName>
</protein>
<keyword evidence="1" id="KW-0328">Glycosyltransferase</keyword>
<comment type="caution">
    <text evidence="4">The sequence shown here is derived from an EMBL/GenBank/DDBJ whole genome shotgun (WGS) entry which is preliminary data.</text>
</comment>
<organism evidence="4 5">
    <name type="scientific">Pleomorphomonas carboxyditropha</name>
    <dbReference type="NCBI Taxonomy" id="2023338"/>
    <lineage>
        <taxon>Bacteria</taxon>
        <taxon>Pseudomonadati</taxon>
        <taxon>Pseudomonadota</taxon>
        <taxon>Alphaproteobacteria</taxon>
        <taxon>Hyphomicrobiales</taxon>
        <taxon>Pleomorphomonadaceae</taxon>
        <taxon>Pleomorphomonas</taxon>
    </lineage>
</organism>
<keyword evidence="5" id="KW-1185">Reference proteome</keyword>
<evidence type="ECO:0000256" key="1">
    <source>
        <dbReference type="ARBA" id="ARBA00022676"/>
    </source>
</evidence>
<proteinExistence type="predicted"/>
<dbReference type="NCBIfam" id="TIGR00696">
    <property type="entry name" value="wecG_tagA_cpsF"/>
    <property type="match status" value="1"/>
</dbReference>
<dbReference type="Pfam" id="PF03808">
    <property type="entry name" value="Glyco_tran_WecG"/>
    <property type="match status" value="1"/>
</dbReference>
<evidence type="ECO:0000256" key="2">
    <source>
        <dbReference type="ARBA" id="ARBA00022679"/>
    </source>
</evidence>
<dbReference type="OrthoDB" id="9771846at2"/>
<feature type="region of interest" description="Disordered" evidence="3">
    <location>
        <begin position="1"/>
        <end position="23"/>
    </location>
</feature>
<name>A0A2G9WYY3_9HYPH</name>
<evidence type="ECO:0008006" key="6">
    <source>
        <dbReference type="Google" id="ProtNLM"/>
    </source>
</evidence>
<evidence type="ECO:0000313" key="4">
    <source>
        <dbReference type="EMBL" id="PIO99879.1"/>
    </source>
</evidence>
<gene>
    <name evidence="4" type="ORF">CJ014_08205</name>
</gene>
<dbReference type="GO" id="GO:0016758">
    <property type="term" value="F:hexosyltransferase activity"/>
    <property type="evidence" value="ECO:0007669"/>
    <property type="project" value="TreeGrafter"/>
</dbReference>
<accession>A0A2G9WYY3</accession>
<dbReference type="RefSeq" id="WP_100079985.1">
    <property type="nucleotide sequence ID" value="NZ_NQVN01000003.1"/>
</dbReference>
<dbReference type="PANTHER" id="PTHR34136">
    <property type="match status" value="1"/>
</dbReference>
<dbReference type="EMBL" id="NQVN01000003">
    <property type="protein sequence ID" value="PIO99879.1"/>
    <property type="molecule type" value="Genomic_DNA"/>
</dbReference>
<sequence length="288" mass="31334">MSGLFHDRPVTAPAADPTEANHAPEPIAVIDAARVNIGKQADLVHLVTFDALTGRGGTVFTLNLDHLVKLEHDPAFRAAYDQATYVSADGAPVVAMARRQGANLVRVTGADLVRPLCEAAALARIPVHFFGTTPEILATTETVLRCEYPRLIVASLESPPFGFSPFGIDARAAAERIASSGARICFIALGAPKQEIFAEFARRWAPGVTFVCIGAALDFIGGGQSRAPQAFQAAGLEWLWRLIHDPRRLTKRYALSALYLVRYNVRELAGRLSRRRFFPASDDTTRQE</sequence>
<dbReference type="CDD" id="cd06533">
    <property type="entry name" value="Glyco_transf_WecG_TagA"/>
    <property type="match status" value="1"/>
</dbReference>
<evidence type="ECO:0000313" key="5">
    <source>
        <dbReference type="Proteomes" id="UP000231070"/>
    </source>
</evidence>
<dbReference type="Proteomes" id="UP000231070">
    <property type="component" value="Unassembled WGS sequence"/>
</dbReference>
<keyword evidence="2" id="KW-0808">Transferase</keyword>
<dbReference type="AlphaFoldDB" id="A0A2G9WYY3"/>
<dbReference type="InterPro" id="IPR004629">
    <property type="entry name" value="WecG_TagA_CpsF"/>
</dbReference>
<reference evidence="4 5" key="1">
    <citation type="submission" date="2017-08" db="EMBL/GenBank/DDBJ databases">
        <title>Pleomorphomonas carboxidotrophicus sp. nov., a new mesophilic hydrogenogenic carboxidotroph.</title>
        <authorList>
            <person name="Esquivel-Elizondo S."/>
            <person name="Krajmalnik-Brown R."/>
            <person name="Maldonado J."/>
        </authorList>
    </citation>
    <scope>NUCLEOTIDE SEQUENCE [LARGE SCALE GENOMIC DNA]</scope>
    <source>
        <strain evidence="4 5">SVCO-16</strain>
    </source>
</reference>